<dbReference type="GO" id="GO:0019028">
    <property type="term" value="C:viral capsid"/>
    <property type="evidence" value="ECO:0007669"/>
    <property type="project" value="UniProtKB-KW"/>
</dbReference>
<accession>A0A514D3R6</accession>
<evidence type="ECO:0000313" key="4">
    <source>
        <dbReference type="EMBL" id="QDH88258.1"/>
    </source>
</evidence>
<reference evidence="4" key="1">
    <citation type="submission" date="2019-05" db="EMBL/GenBank/DDBJ databases">
        <title>Metatranscriptomic reconstruction reveals RNA viruses with the potential to shape carbon cycling in soil.</title>
        <authorList>
            <person name="Starr E.P."/>
            <person name="Nuccio E."/>
            <person name="Pett-Ridge J."/>
            <person name="Banfield J.F."/>
            <person name="Firestone M.K."/>
        </authorList>
    </citation>
    <scope>NUCLEOTIDE SEQUENCE</scope>
    <source>
        <strain evidence="4">H1_Rhizo_Litter_3_774</strain>
    </source>
</reference>
<dbReference type="InterPro" id="IPR015954">
    <property type="entry name" value="Phage_RNA-type_capsid"/>
</dbReference>
<name>A0A514D3R6_9VIRU</name>
<dbReference type="Gene3D" id="3.30.380.10">
    <property type="entry name" value="MS2 Viral Coat Protein"/>
    <property type="match status" value="1"/>
</dbReference>
<sequence>MAAITTLSLKNFATTEVDFIPSRIDAQTGIASYNTSASSYDERSNATISITLPKTNSTRVKVKGKVSIPVMDPVITTRRIDEVIATFEFSMPKNSTLGTRRDLRAYVADFLTDTVITKAVENFESPY</sequence>
<organism evidence="4">
    <name type="scientific">Leviviridae sp</name>
    <dbReference type="NCBI Taxonomy" id="2027243"/>
    <lineage>
        <taxon>Viruses</taxon>
        <taxon>Riboviria</taxon>
        <taxon>Orthornavirae</taxon>
        <taxon>Lenarviricota</taxon>
        <taxon>Leviviricetes</taxon>
        <taxon>Norzivirales</taxon>
        <taxon>Fiersviridae</taxon>
    </lineage>
</organism>
<dbReference type="EMBL" id="MN033969">
    <property type="protein sequence ID" value="QDH88258.1"/>
    <property type="molecule type" value="Genomic_RNA"/>
</dbReference>
<keyword evidence="2" id="KW-0167">Capsid protein</keyword>
<evidence type="ECO:0000256" key="2">
    <source>
        <dbReference type="ARBA" id="ARBA00022561"/>
    </source>
</evidence>
<proteinExistence type="predicted"/>
<protein>
    <submittedName>
        <fullName evidence="4">Uncharacterized protein</fullName>
    </submittedName>
</protein>
<evidence type="ECO:0000256" key="3">
    <source>
        <dbReference type="ARBA" id="ARBA00022844"/>
    </source>
</evidence>
<evidence type="ECO:0000256" key="1">
    <source>
        <dbReference type="ARBA" id="ARBA00004328"/>
    </source>
</evidence>
<keyword evidence="3" id="KW-0946">Virion</keyword>
<comment type="subcellular location">
    <subcellularLocation>
        <location evidence="1">Virion</location>
    </subcellularLocation>
</comment>
<dbReference type="SUPFAM" id="SSF55405">
    <property type="entry name" value="RNA bacteriophage capsid protein"/>
    <property type="match status" value="1"/>
</dbReference>
<gene>
    <name evidence="4" type="ORF">H1RhizoLitter3774_000002</name>
</gene>